<evidence type="ECO:0000313" key="1">
    <source>
        <dbReference type="EMBL" id="PHQ25489.1"/>
    </source>
</evidence>
<protein>
    <submittedName>
        <fullName evidence="1">Uncharacterized protein</fullName>
    </submittedName>
</protein>
<organism evidence="1 2">
    <name type="scientific">Marinobacter guineae</name>
    <dbReference type="NCBI Taxonomy" id="432303"/>
    <lineage>
        <taxon>Bacteria</taxon>
        <taxon>Pseudomonadati</taxon>
        <taxon>Pseudomonadota</taxon>
        <taxon>Gammaproteobacteria</taxon>
        <taxon>Pseudomonadales</taxon>
        <taxon>Marinobacteraceae</taxon>
        <taxon>Marinobacter</taxon>
    </lineage>
</organism>
<name>A0A2G1VG39_9GAMM</name>
<evidence type="ECO:0000313" key="2">
    <source>
        <dbReference type="Proteomes" id="UP000229044"/>
    </source>
</evidence>
<proteinExistence type="predicted"/>
<reference evidence="1 2" key="1">
    <citation type="submission" date="2017-09" db="EMBL/GenBank/DDBJ databases">
        <title>The draft genome sequences of Marinobacter guineae M3B.</title>
        <authorList>
            <person name="Cao J."/>
        </authorList>
    </citation>
    <scope>NUCLEOTIDE SEQUENCE [LARGE SCALE GENOMIC DNA]</scope>
    <source>
        <strain evidence="1 2">M3B</strain>
    </source>
</reference>
<dbReference type="RefSeq" id="WP_099618794.1">
    <property type="nucleotide sequence ID" value="NZ_KZ319340.1"/>
</dbReference>
<dbReference type="AlphaFoldDB" id="A0A2G1VG39"/>
<gene>
    <name evidence="1" type="ORF">CLH62_14295</name>
</gene>
<comment type="caution">
    <text evidence="1">The sequence shown here is derived from an EMBL/GenBank/DDBJ whole genome shotgun (WGS) entry which is preliminary data.</text>
</comment>
<dbReference type="Proteomes" id="UP000229044">
    <property type="component" value="Unassembled WGS sequence"/>
</dbReference>
<dbReference type="EMBL" id="NTFI01000003">
    <property type="protein sequence ID" value="PHQ25489.1"/>
    <property type="molecule type" value="Genomic_DNA"/>
</dbReference>
<dbReference type="OrthoDB" id="6367099at2"/>
<sequence length="175" mass="19694">MKSARLDVTRKLTSFAFQRPKTEPLKVFETGLKALKSDDVDAAIKSAARLFVLGKLHHQVVAQRLHGQLTNRILAKEIRDNAFAFQGPRPSSALTAQALEGLFDNLLHRLSHLQEVRTDYPCDYMARCKAGFTDALIHELEASNHHSPAFDRLIQLRDAWDCGHLDLPNVTETQP</sequence>
<keyword evidence="2" id="KW-1185">Reference proteome</keyword>
<accession>A0A2G1VG39</accession>